<evidence type="ECO:0000256" key="2">
    <source>
        <dbReference type="ARBA" id="ARBA00005811"/>
    </source>
</evidence>
<gene>
    <name evidence="9" type="ordered locus">Dbac_1246</name>
</gene>
<evidence type="ECO:0000256" key="4">
    <source>
        <dbReference type="ARBA" id="ARBA00022692"/>
    </source>
</evidence>
<feature type="transmembrane region" description="Helical" evidence="8">
    <location>
        <begin position="6"/>
        <end position="26"/>
    </location>
</feature>
<dbReference type="GO" id="GO:0005886">
    <property type="term" value="C:plasma membrane"/>
    <property type="evidence" value="ECO:0007669"/>
    <property type="project" value="UniProtKB-SubCell"/>
</dbReference>
<keyword evidence="7" id="KW-0813">Transport</keyword>
<dbReference type="Proteomes" id="UP000002216">
    <property type="component" value="Chromosome"/>
</dbReference>
<dbReference type="HOGENOM" id="CLU_1812653_0_0_7"/>
<comment type="similarity">
    <text evidence="2 7">Belongs to the ExbD/TolR family.</text>
</comment>
<keyword evidence="4 7" id="KW-0812">Transmembrane</keyword>
<name>C7LRW6_DESBD</name>
<keyword evidence="6 8" id="KW-0472">Membrane</keyword>
<dbReference type="OrthoDB" id="5456447at2"/>
<sequence>MKGMLSFLDIIAILLIVFMAISALLAKNAGDKYRKEYQTKVELLEKARQQEEQKGQDIGESDLFISVTAEGKMVMEGSPLPSAKTVGSVLEMGDALKLLRPTKAYLRVDKSVPTGTTQEILLICQELGVLGYLVAAEPAVGR</sequence>
<dbReference type="KEGG" id="dba:Dbac_1246"/>
<protein>
    <submittedName>
        <fullName evidence="9">Biopolymer transport protein ExbD/TolR</fullName>
    </submittedName>
</protein>
<dbReference type="GO" id="GO:0022857">
    <property type="term" value="F:transmembrane transporter activity"/>
    <property type="evidence" value="ECO:0007669"/>
    <property type="project" value="InterPro"/>
</dbReference>
<organism evidence="9 10">
    <name type="scientific">Desulfomicrobium baculatum (strain DSM 4028 / VKM B-1378 / X)</name>
    <name type="common">Desulfovibrio baculatus</name>
    <dbReference type="NCBI Taxonomy" id="525897"/>
    <lineage>
        <taxon>Bacteria</taxon>
        <taxon>Pseudomonadati</taxon>
        <taxon>Thermodesulfobacteriota</taxon>
        <taxon>Desulfovibrionia</taxon>
        <taxon>Desulfovibrionales</taxon>
        <taxon>Desulfomicrobiaceae</taxon>
        <taxon>Desulfomicrobium</taxon>
    </lineage>
</organism>
<evidence type="ECO:0000256" key="3">
    <source>
        <dbReference type="ARBA" id="ARBA00022475"/>
    </source>
</evidence>
<dbReference type="Pfam" id="PF02472">
    <property type="entry name" value="ExbD"/>
    <property type="match status" value="1"/>
</dbReference>
<keyword evidence="10" id="KW-1185">Reference proteome</keyword>
<reference evidence="9 10" key="1">
    <citation type="journal article" date="2009" name="Stand. Genomic Sci.">
        <title>Complete genome sequence of Desulfomicrobium baculatum type strain (X).</title>
        <authorList>
            <person name="Copeland A."/>
            <person name="Spring S."/>
            <person name="Goker M."/>
            <person name="Schneider S."/>
            <person name="Lapidus A."/>
            <person name="Del Rio T.G."/>
            <person name="Tice H."/>
            <person name="Cheng J.F."/>
            <person name="Chen F."/>
            <person name="Nolan M."/>
            <person name="Bruce D."/>
            <person name="Goodwin L."/>
            <person name="Pitluck S."/>
            <person name="Ivanova N."/>
            <person name="Mavrommatis K."/>
            <person name="Ovchinnikova G."/>
            <person name="Pati A."/>
            <person name="Chen A."/>
            <person name="Palaniappan K."/>
            <person name="Land M."/>
            <person name="Hauser L."/>
            <person name="Chang Y.J."/>
            <person name="Jeffries C.C."/>
            <person name="Meincke L."/>
            <person name="Sims D."/>
            <person name="Brettin T."/>
            <person name="Detter J.C."/>
            <person name="Han C."/>
            <person name="Chain P."/>
            <person name="Bristow J."/>
            <person name="Eisen J.A."/>
            <person name="Markowitz V."/>
            <person name="Hugenholtz P."/>
            <person name="Kyrpides N.C."/>
            <person name="Klenk H.P."/>
            <person name="Lucas S."/>
        </authorList>
    </citation>
    <scope>NUCLEOTIDE SEQUENCE [LARGE SCALE GENOMIC DNA]</scope>
    <source>
        <strain evidence="10">DSM 4028 / VKM B-1378 / X</strain>
    </source>
</reference>
<dbReference type="AlphaFoldDB" id="C7LRW6"/>
<evidence type="ECO:0000256" key="6">
    <source>
        <dbReference type="ARBA" id="ARBA00023136"/>
    </source>
</evidence>
<keyword evidence="7" id="KW-0653">Protein transport</keyword>
<evidence type="ECO:0000313" key="9">
    <source>
        <dbReference type="EMBL" id="ACU89349.1"/>
    </source>
</evidence>
<accession>C7LRW6</accession>
<evidence type="ECO:0000256" key="1">
    <source>
        <dbReference type="ARBA" id="ARBA00004162"/>
    </source>
</evidence>
<dbReference type="STRING" id="525897.Dbac_1246"/>
<keyword evidence="5 8" id="KW-1133">Transmembrane helix</keyword>
<proteinExistence type="inferred from homology"/>
<comment type="subcellular location">
    <subcellularLocation>
        <location evidence="1">Cell membrane</location>
        <topology evidence="1">Single-pass membrane protein</topology>
    </subcellularLocation>
    <subcellularLocation>
        <location evidence="7">Cell membrane</location>
        <topology evidence="7">Single-pass type II membrane protein</topology>
    </subcellularLocation>
</comment>
<evidence type="ECO:0000256" key="8">
    <source>
        <dbReference type="SAM" id="Phobius"/>
    </source>
</evidence>
<dbReference type="GO" id="GO:0015031">
    <property type="term" value="P:protein transport"/>
    <property type="evidence" value="ECO:0007669"/>
    <property type="project" value="UniProtKB-KW"/>
</dbReference>
<dbReference type="EMBL" id="CP001629">
    <property type="protein sequence ID" value="ACU89349.1"/>
    <property type="molecule type" value="Genomic_DNA"/>
</dbReference>
<evidence type="ECO:0000313" key="10">
    <source>
        <dbReference type="Proteomes" id="UP000002216"/>
    </source>
</evidence>
<dbReference type="RefSeq" id="WP_015773445.1">
    <property type="nucleotide sequence ID" value="NC_013173.1"/>
</dbReference>
<dbReference type="eggNOG" id="COG0848">
    <property type="taxonomic scope" value="Bacteria"/>
</dbReference>
<keyword evidence="3" id="KW-1003">Cell membrane</keyword>
<dbReference type="InterPro" id="IPR003400">
    <property type="entry name" value="ExbD"/>
</dbReference>
<evidence type="ECO:0000256" key="5">
    <source>
        <dbReference type="ARBA" id="ARBA00022989"/>
    </source>
</evidence>
<evidence type="ECO:0000256" key="7">
    <source>
        <dbReference type="RuleBase" id="RU003879"/>
    </source>
</evidence>